<protein>
    <recommendedName>
        <fullName evidence="2">C2H2-type domain-containing protein</fullName>
    </recommendedName>
</protein>
<gene>
    <name evidence="3" type="primary">gb12273</name>
    <name evidence="3" type="ORF">PR202_gb12273</name>
</gene>
<dbReference type="Gene3D" id="3.30.160.60">
    <property type="entry name" value="Classic Zinc Finger"/>
    <property type="match status" value="1"/>
</dbReference>
<evidence type="ECO:0000313" key="4">
    <source>
        <dbReference type="Proteomes" id="UP001054889"/>
    </source>
</evidence>
<sequence length="214" mass="23524">MWILQPGSIALLNNHFSKAYFPAYMEHHSSSPRAPPQPSPAADLSLTLAPAVVDGGRGTGGKRKYSCLFCDKTFLKSQALGGHQNAHKKERSACWNPYVYDNPNTPFSESSSSSVSTMATTTLFSHGRSTLHTANTDQEHKDSGTPSFRVKMQRRRSVFLTKVSTREELSVERDGTQAGRDATTDDMINWARASRSKTVTSTGAGEELDLELRL</sequence>
<keyword evidence="4" id="KW-1185">Reference proteome</keyword>
<keyword evidence="1" id="KW-0863">Zinc-finger</keyword>
<organism evidence="3 4">
    <name type="scientific">Eleusine coracana subsp. coracana</name>
    <dbReference type="NCBI Taxonomy" id="191504"/>
    <lineage>
        <taxon>Eukaryota</taxon>
        <taxon>Viridiplantae</taxon>
        <taxon>Streptophyta</taxon>
        <taxon>Embryophyta</taxon>
        <taxon>Tracheophyta</taxon>
        <taxon>Spermatophyta</taxon>
        <taxon>Magnoliopsida</taxon>
        <taxon>Liliopsida</taxon>
        <taxon>Poales</taxon>
        <taxon>Poaceae</taxon>
        <taxon>PACMAD clade</taxon>
        <taxon>Chloridoideae</taxon>
        <taxon>Cynodonteae</taxon>
        <taxon>Eleusininae</taxon>
        <taxon>Eleusine</taxon>
    </lineage>
</organism>
<name>A0AAV5EPT7_ELECO</name>
<feature type="domain" description="C2H2-type" evidence="2">
    <location>
        <begin position="65"/>
        <end position="92"/>
    </location>
</feature>
<dbReference type="InterPro" id="IPR036236">
    <property type="entry name" value="Znf_C2H2_sf"/>
</dbReference>
<evidence type="ECO:0000256" key="1">
    <source>
        <dbReference type="PROSITE-ProRule" id="PRU00042"/>
    </source>
</evidence>
<evidence type="ECO:0000259" key="2">
    <source>
        <dbReference type="PROSITE" id="PS50157"/>
    </source>
</evidence>
<dbReference type="PANTHER" id="PTHR45730">
    <property type="entry name" value="ZINC FINGER PROTEIN JAGGED"/>
    <property type="match status" value="1"/>
</dbReference>
<dbReference type="PROSITE" id="PS50157">
    <property type="entry name" value="ZINC_FINGER_C2H2_2"/>
    <property type="match status" value="1"/>
</dbReference>
<dbReference type="GO" id="GO:0003700">
    <property type="term" value="F:DNA-binding transcription factor activity"/>
    <property type="evidence" value="ECO:0007669"/>
    <property type="project" value="InterPro"/>
</dbReference>
<keyword evidence="1" id="KW-0862">Zinc</keyword>
<dbReference type="PROSITE" id="PS00028">
    <property type="entry name" value="ZINC_FINGER_C2H2_1"/>
    <property type="match status" value="1"/>
</dbReference>
<reference evidence="3" key="2">
    <citation type="submission" date="2021-12" db="EMBL/GenBank/DDBJ databases">
        <title>Resequencing data analysis of finger millet.</title>
        <authorList>
            <person name="Hatakeyama M."/>
            <person name="Aluri S."/>
            <person name="Balachadran M.T."/>
            <person name="Sivarajan S.R."/>
            <person name="Poveda L."/>
            <person name="Shimizu-Inatsugi R."/>
            <person name="Schlapbach R."/>
            <person name="Sreeman S.M."/>
            <person name="Shimizu K.K."/>
        </authorList>
    </citation>
    <scope>NUCLEOTIDE SEQUENCE</scope>
</reference>
<accession>A0AAV5EPT7</accession>
<dbReference type="PANTHER" id="PTHR45730:SF108">
    <property type="entry name" value="PROTEIN LATE FLOWERING"/>
    <property type="match status" value="1"/>
</dbReference>
<dbReference type="AlphaFoldDB" id="A0AAV5EPT7"/>
<proteinExistence type="predicted"/>
<dbReference type="InterPro" id="IPR045320">
    <property type="entry name" value="JAGGED/SL1-like"/>
</dbReference>
<dbReference type="GO" id="GO:0008270">
    <property type="term" value="F:zinc ion binding"/>
    <property type="evidence" value="ECO:0007669"/>
    <property type="project" value="UniProtKB-KW"/>
</dbReference>
<reference evidence="3" key="1">
    <citation type="journal article" date="2018" name="DNA Res.">
        <title>Multiple hybrid de novo genome assembly of finger millet, an orphan allotetraploid crop.</title>
        <authorList>
            <person name="Hatakeyama M."/>
            <person name="Aluri S."/>
            <person name="Balachadran M.T."/>
            <person name="Sivarajan S.R."/>
            <person name="Patrignani A."/>
            <person name="Gruter S."/>
            <person name="Poveda L."/>
            <person name="Shimizu-Inatsugi R."/>
            <person name="Baeten J."/>
            <person name="Francoijs K.J."/>
            <person name="Nataraja K.N."/>
            <person name="Reddy Y.A.N."/>
            <person name="Phadnis S."/>
            <person name="Ravikumar R.L."/>
            <person name="Schlapbach R."/>
            <person name="Sreeman S.M."/>
            <person name="Shimizu K.K."/>
        </authorList>
    </citation>
    <scope>NUCLEOTIDE SEQUENCE</scope>
</reference>
<dbReference type="EMBL" id="BQKI01000077">
    <property type="protein sequence ID" value="GJN24529.1"/>
    <property type="molecule type" value="Genomic_DNA"/>
</dbReference>
<evidence type="ECO:0000313" key="3">
    <source>
        <dbReference type="EMBL" id="GJN24529.1"/>
    </source>
</evidence>
<keyword evidence="1" id="KW-0479">Metal-binding</keyword>
<dbReference type="SUPFAM" id="SSF57667">
    <property type="entry name" value="beta-beta-alpha zinc fingers"/>
    <property type="match status" value="1"/>
</dbReference>
<dbReference type="Proteomes" id="UP001054889">
    <property type="component" value="Unassembled WGS sequence"/>
</dbReference>
<comment type="caution">
    <text evidence="3">The sequence shown here is derived from an EMBL/GenBank/DDBJ whole genome shotgun (WGS) entry which is preliminary data.</text>
</comment>
<dbReference type="InterPro" id="IPR013087">
    <property type="entry name" value="Znf_C2H2_type"/>
</dbReference>